<dbReference type="AlphaFoldDB" id="A0A1J4L4B3"/>
<gene>
    <name evidence="1" type="ORF">TRFO_41553</name>
</gene>
<comment type="caution">
    <text evidence="1">The sequence shown here is derived from an EMBL/GenBank/DDBJ whole genome shotgun (WGS) entry which is preliminary data.</text>
</comment>
<protein>
    <submittedName>
        <fullName evidence="1">Uncharacterized protein</fullName>
    </submittedName>
</protein>
<dbReference type="InterPro" id="IPR016024">
    <property type="entry name" value="ARM-type_fold"/>
</dbReference>
<organism evidence="1 2">
    <name type="scientific">Tritrichomonas foetus</name>
    <dbReference type="NCBI Taxonomy" id="1144522"/>
    <lineage>
        <taxon>Eukaryota</taxon>
        <taxon>Metamonada</taxon>
        <taxon>Parabasalia</taxon>
        <taxon>Tritrichomonadida</taxon>
        <taxon>Tritrichomonadidae</taxon>
        <taxon>Tritrichomonas</taxon>
    </lineage>
</organism>
<dbReference type="Gene3D" id="1.25.10.10">
    <property type="entry name" value="Leucine-rich Repeat Variant"/>
    <property type="match status" value="1"/>
</dbReference>
<dbReference type="InterPro" id="IPR011989">
    <property type="entry name" value="ARM-like"/>
</dbReference>
<accession>A0A1J4L4B3</accession>
<dbReference type="VEuPathDB" id="TrichDB:TRFO_41553"/>
<evidence type="ECO:0000313" key="1">
    <source>
        <dbReference type="EMBL" id="OHT16782.1"/>
    </source>
</evidence>
<sequence length="429" mass="49333">MIQEDDNSSLLQNSTRIIAPKPVDHSSPIILFTPVEEVIASLQSLRDPETHILYCLKELYNDFNSTFYSLPTESILPLIEILMTYQEETENDYMDDDDESDDNSVIGYTIKVLSEILKSNFEQFIPILMKPEIIMKLFQYFHESGNMIIYIVRQYPSFVSLVKDALQSMFNQLPFSDVVAQLIYECLKVDKEIVPIFDFISLLDKALKDKNDSNLYATSLSILGTLILEFPPIIPFVVMNAPNYINDDGDYIDNNYMLTLYENLLKMDVNFENIISSEFLQLVLQVLNLPREIDIDNKKKATKILLFEKDLHPFLNVVPFLLELLNLLNDTEFMVQRALIIFFSKILQICDNQIVGMLVESEFYKSLSLYCIEDDDLLSISIIQAVESFAKHQIPLSFELVNVVNELELSDNEKVAELARAVSSQINGE</sequence>
<reference evidence="1" key="1">
    <citation type="submission" date="2016-10" db="EMBL/GenBank/DDBJ databases">
        <authorList>
            <person name="Benchimol M."/>
            <person name="Almeida L.G."/>
            <person name="Vasconcelos A.T."/>
            <person name="Perreira-Neves A."/>
            <person name="Rosa I.A."/>
            <person name="Tasca T."/>
            <person name="Bogo M.R."/>
            <person name="de Souza W."/>
        </authorList>
    </citation>
    <scope>NUCLEOTIDE SEQUENCE [LARGE SCALE GENOMIC DNA]</scope>
    <source>
        <strain evidence="1">K</strain>
    </source>
</reference>
<dbReference type="GeneID" id="94848550"/>
<evidence type="ECO:0000313" key="2">
    <source>
        <dbReference type="Proteomes" id="UP000179807"/>
    </source>
</evidence>
<dbReference type="Proteomes" id="UP000179807">
    <property type="component" value="Unassembled WGS sequence"/>
</dbReference>
<keyword evidence="2" id="KW-1185">Reference proteome</keyword>
<name>A0A1J4L4B3_9EUKA</name>
<dbReference type="SUPFAM" id="SSF48371">
    <property type="entry name" value="ARM repeat"/>
    <property type="match status" value="1"/>
</dbReference>
<dbReference type="RefSeq" id="XP_068369918.1">
    <property type="nucleotide sequence ID" value="XM_068513846.1"/>
</dbReference>
<dbReference type="EMBL" id="MLAK01000070">
    <property type="protein sequence ID" value="OHT16782.1"/>
    <property type="molecule type" value="Genomic_DNA"/>
</dbReference>
<proteinExistence type="predicted"/>